<organism evidence="4 5">
    <name type="scientific">Gemmobacter megaterium</name>
    <dbReference type="NCBI Taxonomy" id="1086013"/>
    <lineage>
        <taxon>Bacteria</taxon>
        <taxon>Pseudomonadati</taxon>
        <taxon>Pseudomonadota</taxon>
        <taxon>Alphaproteobacteria</taxon>
        <taxon>Rhodobacterales</taxon>
        <taxon>Paracoccaceae</taxon>
        <taxon>Gemmobacter</taxon>
    </lineage>
</organism>
<dbReference type="Pfam" id="PF06347">
    <property type="entry name" value="SH3_4"/>
    <property type="match status" value="2"/>
</dbReference>
<feature type="domain" description="SH3b" evidence="3">
    <location>
        <begin position="57"/>
        <end position="119"/>
    </location>
</feature>
<evidence type="ECO:0000313" key="4">
    <source>
        <dbReference type="EMBL" id="SIS87304.1"/>
    </source>
</evidence>
<feature type="chain" id="PRO_5012817367" evidence="2">
    <location>
        <begin position="24"/>
        <end position="188"/>
    </location>
</feature>
<accession>A0A1N7MMB5</accession>
<feature type="domain" description="SH3b" evidence="3">
    <location>
        <begin position="120"/>
        <end position="182"/>
    </location>
</feature>
<evidence type="ECO:0000256" key="1">
    <source>
        <dbReference type="SAM" id="MobiDB-lite"/>
    </source>
</evidence>
<dbReference type="Gene3D" id="2.30.30.40">
    <property type="entry name" value="SH3 Domains"/>
    <property type="match status" value="1"/>
</dbReference>
<dbReference type="RefSeq" id="WP_076530010.1">
    <property type="nucleotide sequence ID" value="NZ_BMEH01000002.1"/>
</dbReference>
<feature type="region of interest" description="Disordered" evidence="1">
    <location>
        <begin position="26"/>
        <end position="45"/>
    </location>
</feature>
<dbReference type="AlphaFoldDB" id="A0A1N7MMB5"/>
<sequence length="188" mass="20034">MRQAIFALGLAAAALAWPGGATAQMAEDGSAAQPANTQAGARDCPPGFGCVTRRPLPRYVSVKGAEARARRGPGQDHRVDWVYKRPGLPLRVTAEYENWRRVEDAEGAGGWMHYALLSPSRTAIVTDEVADLRASPDAGAAVVARAQGGVVARLLQCQPDWCRISADGTRGWVPKTAVWGVEPGEVFD</sequence>
<reference evidence="4 5" key="1">
    <citation type="submission" date="2017-01" db="EMBL/GenBank/DDBJ databases">
        <authorList>
            <person name="Mah S.A."/>
            <person name="Swanson W.J."/>
            <person name="Moy G.W."/>
            <person name="Vacquier V.D."/>
        </authorList>
    </citation>
    <scope>NUCLEOTIDE SEQUENCE [LARGE SCALE GENOMIC DNA]</scope>
    <source>
        <strain evidence="4 5">DSM 26375</strain>
    </source>
</reference>
<keyword evidence="5" id="KW-1185">Reference proteome</keyword>
<dbReference type="SMART" id="SM00287">
    <property type="entry name" value="SH3b"/>
    <property type="match status" value="2"/>
</dbReference>
<feature type="signal peptide" evidence="2">
    <location>
        <begin position="1"/>
        <end position="23"/>
    </location>
</feature>
<dbReference type="InterPro" id="IPR010466">
    <property type="entry name" value="DUF1058"/>
</dbReference>
<protein>
    <submittedName>
        <fullName evidence="4">SH3-like domain-containing protein</fullName>
    </submittedName>
</protein>
<evidence type="ECO:0000313" key="5">
    <source>
        <dbReference type="Proteomes" id="UP000186141"/>
    </source>
</evidence>
<dbReference type="Proteomes" id="UP000186141">
    <property type="component" value="Unassembled WGS sequence"/>
</dbReference>
<dbReference type="STRING" id="1086013.SAMN05421774_102808"/>
<dbReference type="InterPro" id="IPR003646">
    <property type="entry name" value="SH3-like_bac-type"/>
</dbReference>
<dbReference type="OrthoDB" id="9810773at2"/>
<gene>
    <name evidence="4" type="ORF">SAMN05421774_102808</name>
</gene>
<evidence type="ECO:0000256" key="2">
    <source>
        <dbReference type="SAM" id="SignalP"/>
    </source>
</evidence>
<proteinExistence type="predicted"/>
<evidence type="ECO:0000259" key="3">
    <source>
        <dbReference type="SMART" id="SM00287"/>
    </source>
</evidence>
<keyword evidence="2" id="KW-0732">Signal</keyword>
<name>A0A1N7MMB5_9RHOB</name>
<dbReference type="EMBL" id="FTOT01000002">
    <property type="protein sequence ID" value="SIS87304.1"/>
    <property type="molecule type" value="Genomic_DNA"/>
</dbReference>